<evidence type="ECO:0000313" key="3">
    <source>
        <dbReference type="Proteomes" id="UP000659654"/>
    </source>
</evidence>
<dbReference type="EMBL" id="CAJFDI010000004">
    <property type="protein sequence ID" value="CAD5228309.1"/>
    <property type="molecule type" value="Genomic_DNA"/>
</dbReference>
<sequence>MAYTNPATKSAPAPINPITGVLLAINCVLLFTGFIWHSLVGFCNYLEFILIPHSFSTEMEEPLLRKISKLLAVHDHLKDGSTYSGRLSQLVQKAEYEPRRKLATFRSTRRNIYELRGLLELVLPMFNEYPWSQMVPNAGLNMSVLCGLVRKLLIEDEGLSYQPKTVTVAVNDDYNRWCAVLEVEHLTFGLSDMVEEILFNYRFHQGRTGKMTKFGRLPTEIQCMIVAKVPVPFSQHFVRDDKKDLRRVCHKGFNFFYRTWYLVHAFIAGGQNDDVIFDANTAESSVFIQFVHVEVMFDVRVLECSIEQLKV</sequence>
<organism evidence="2 3">
    <name type="scientific">Bursaphelenchus xylophilus</name>
    <name type="common">Pinewood nematode worm</name>
    <name type="synonym">Aphelenchoides xylophilus</name>
    <dbReference type="NCBI Taxonomy" id="6326"/>
    <lineage>
        <taxon>Eukaryota</taxon>
        <taxon>Metazoa</taxon>
        <taxon>Ecdysozoa</taxon>
        <taxon>Nematoda</taxon>
        <taxon>Chromadorea</taxon>
        <taxon>Rhabditida</taxon>
        <taxon>Tylenchina</taxon>
        <taxon>Tylenchomorpha</taxon>
        <taxon>Aphelenchoidea</taxon>
        <taxon>Aphelenchoididae</taxon>
        <taxon>Bursaphelenchus</taxon>
    </lineage>
</organism>
<keyword evidence="1" id="KW-1133">Transmembrane helix</keyword>
<name>A0A7I8X8N2_BURXY</name>
<accession>A0A7I8X8N2</accession>
<keyword evidence="1" id="KW-0812">Transmembrane</keyword>
<dbReference type="EMBL" id="CAJFCV020000004">
    <property type="protein sequence ID" value="CAG9118865.1"/>
    <property type="molecule type" value="Genomic_DNA"/>
</dbReference>
<proteinExistence type="predicted"/>
<comment type="caution">
    <text evidence="2">The sequence shown here is derived from an EMBL/GenBank/DDBJ whole genome shotgun (WGS) entry which is preliminary data.</text>
</comment>
<dbReference type="Proteomes" id="UP000582659">
    <property type="component" value="Unassembled WGS sequence"/>
</dbReference>
<protein>
    <submittedName>
        <fullName evidence="2">(pine wood nematode) hypothetical protein</fullName>
    </submittedName>
</protein>
<dbReference type="SMR" id="A0A7I8X8N2"/>
<keyword evidence="3" id="KW-1185">Reference proteome</keyword>
<evidence type="ECO:0000256" key="1">
    <source>
        <dbReference type="SAM" id="Phobius"/>
    </source>
</evidence>
<reference evidence="2" key="1">
    <citation type="submission" date="2020-09" db="EMBL/GenBank/DDBJ databases">
        <authorList>
            <person name="Kikuchi T."/>
        </authorList>
    </citation>
    <scope>NUCLEOTIDE SEQUENCE</scope>
    <source>
        <strain evidence="2">Ka4C1</strain>
    </source>
</reference>
<dbReference type="OrthoDB" id="10356412at2759"/>
<keyword evidence="1" id="KW-0472">Membrane</keyword>
<feature type="transmembrane region" description="Helical" evidence="1">
    <location>
        <begin position="20"/>
        <end position="46"/>
    </location>
</feature>
<dbReference type="AlphaFoldDB" id="A0A7I8X8N2"/>
<dbReference type="Proteomes" id="UP000659654">
    <property type="component" value="Unassembled WGS sequence"/>
</dbReference>
<evidence type="ECO:0000313" key="2">
    <source>
        <dbReference type="EMBL" id="CAD5228309.1"/>
    </source>
</evidence>
<gene>
    <name evidence="2" type="ORF">BXYJ_LOCUS10380</name>
</gene>